<feature type="transmembrane region" description="Helical" evidence="2">
    <location>
        <begin position="42"/>
        <end position="62"/>
    </location>
</feature>
<dbReference type="EMBL" id="QMEY01000012">
    <property type="protein sequence ID" value="RBQ17246.1"/>
    <property type="molecule type" value="Genomic_DNA"/>
</dbReference>
<feature type="region of interest" description="Disordered" evidence="1">
    <location>
        <begin position="152"/>
        <end position="307"/>
    </location>
</feature>
<keyword evidence="2" id="KW-0472">Membrane</keyword>
<accession>A0A366LTH1</accession>
<feature type="signal peptide" evidence="3">
    <location>
        <begin position="1"/>
        <end position="21"/>
    </location>
</feature>
<feature type="transmembrane region" description="Helical" evidence="2">
    <location>
        <begin position="74"/>
        <end position="96"/>
    </location>
</feature>
<evidence type="ECO:0000313" key="5">
    <source>
        <dbReference type="Proteomes" id="UP000253303"/>
    </source>
</evidence>
<feature type="chain" id="PRO_5016679512" description="DUF2637 domain-containing protein" evidence="3">
    <location>
        <begin position="22"/>
        <end position="376"/>
    </location>
</feature>
<reference evidence="4 5" key="1">
    <citation type="submission" date="2018-06" db="EMBL/GenBank/DDBJ databases">
        <title>Sphaerisporangium craniellae sp. nov., isolated from a marine sponge in the South China Sea.</title>
        <authorList>
            <person name="Li L."/>
        </authorList>
    </citation>
    <scope>NUCLEOTIDE SEQUENCE [LARGE SCALE GENOMIC DNA]</scope>
    <source>
        <strain evidence="4 5">LHW63015</strain>
    </source>
</reference>
<feature type="compositionally biased region" description="Basic and acidic residues" evidence="1">
    <location>
        <begin position="255"/>
        <end position="280"/>
    </location>
</feature>
<evidence type="ECO:0008006" key="6">
    <source>
        <dbReference type="Google" id="ProtNLM"/>
    </source>
</evidence>
<organism evidence="4 5">
    <name type="scientific">Spongiactinospora rosea</name>
    <dbReference type="NCBI Taxonomy" id="2248750"/>
    <lineage>
        <taxon>Bacteria</taxon>
        <taxon>Bacillati</taxon>
        <taxon>Actinomycetota</taxon>
        <taxon>Actinomycetes</taxon>
        <taxon>Streptosporangiales</taxon>
        <taxon>Streptosporangiaceae</taxon>
        <taxon>Spongiactinospora</taxon>
    </lineage>
</organism>
<proteinExistence type="predicted"/>
<evidence type="ECO:0000313" key="4">
    <source>
        <dbReference type="EMBL" id="RBQ17246.1"/>
    </source>
</evidence>
<dbReference type="AlphaFoldDB" id="A0A366LTH1"/>
<comment type="caution">
    <text evidence="4">The sequence shown here is derived from an EMBL/GenBank/DDBJ whole genome shotgun (WGS) entry which is preliminary data.</text>
</comment>
<keyword evidence="3" id="KW-0732">Signal</keyword>
<feature type="transmembrane region" description="Helical" evidence="2">
    <location>
        <begin position="108"/>
        <end position="129"/>
    </location>
</feature>
<dbReference type="OrthoDB" id="3684568at2"/>
<gene>
    <name evidence="4" type="ORF">DP939_25195</name>
</gene>
<keyword evidence="5" id="KW-1185">Reference proteome</keyword>
<keyword evidence="2" id="KW-0812">Transmembrane</keyword>
<name>A0A366LTH1_9ACTN</name>
<evidence type="ECO:0000256" key="2">
    <source>
        <dbReference type="SAM" id="Phobius"/>
    </source>
</evidence>
<protein>
    <recommendedName>
        <fullName evidence="6">DUF2637 domain-containing protein</fullName>
    </recommendedName>
</protein>
<evidence type="ECO:0000256" key="3">
    <source>
        <dbReference type="SAM" id="SignalP"/>
    </source>
</evidence>
<keyword evidence="2" id="KW-1133">Transmembrane helix</keyword>
<dbReference type="RefSeq" id="WP_113983254.1">
    <property type="nucleotide sequence ID" value="NZ_QMEY01000012.1"/>
</dbReference>
<evidence type="ECO:0000256" key="1">
    <source>
        <dbReference type="SAM" id="MobiDB-lite"/>
    </source>
</evidence>
<dbReference type="Proteomes" id="UP000253303">
    <property type="component" value="Unassembled WGS sequence"/>
</dbReference>
<sequence length="376" mass="38791">MIVTVSLVAASTIIASFTAQAGLGFLAGWTASIRIADADLHLAWLLPLTVDAYGVGATRIATNQRAYSAPVRRQAFRHALAAVSASVLANAVYHLIEAGVLSLGRSTWILVVAVSIVPPVALGGLAHLLSIATRDQQQSPVGAIIQAGQVTDPAASPAPAEPVNAPPGTTASAGWSTRHPMAGQGAATAPATPPARFAQDGDRPAHLPDPSGVKGGVPDPRADVPHPPTHRPAALAVRWPPQGPSARPAPGGETAEPHQDRPDSDQEEPARRVASGRDEVASQTAEAGDASWPEAGLPGRSPETFGADFDVSGDRKGLPEVEANARAPDDLLHHAAGRFITEVATGELPSILKAELGIGHERDQAVRDFLARRAGL</sequence>